<keyword evidence="1" id="KW-1133">Transmembrane helix</keyword>
<protein>
    <submittedName>
        <fullName evidence="2">Uncharacterized protein</fullName>
    </submittedName>
</protein>
<feature type="transmembrane region" description="Helical" evidence="1">
    <location>
        <begin position="154"/>
        <end position="175"/>
    </location>
</feature>
<proteinExistence type="predicted"/>
<feature type="transmembrane region" description="Helical" evidence="1">
    <location>
        <begin position="76"/>
        <end position="98"/>
    </location>
</feature>
<dbReference type="Proteomes" id="UP001501343">
    <property type="component" value="Unassembled WGS sequence"/>
</dbReference>
<comment type="caution">
    <text evidence="2">The sequence shown here is derived from an EMBL/GenBank/DDBJ whole genome shotgun (WGS) entry which is preliminary data.</text>
</comment>
<accession>A0ABN2PUK0</accession>
<dbReference type="EMBL" id="BAAAOF010000005">
    <property type="protein sequence ID" value="GAA1933616.1"/>
    <property type="molecule type" value="Genomic_DNA"/>
</dbReference>
<evidence type="ECO:0000256" key="1">
    <source>
        <dbReference type="SAM" id="Phobius"/>
    </source>
</evidence>
<evidence type="ECO:0000313" key="3">
    <source>
        <dbReference type="Proteomes" id="UP001501343"/>
    </source>
</evidence>
<name>A0ABN2PUK0_9MICO</name>
<keyword evidence="1" id="KW-0812">Transmembrane</keyword>
<feature type="transmembrane region" description="Helical" evidence="1">
    <location>
        <begin position="39"/>
        <end position="56"/>
    </location>
</feature>
<feature type="transmembrane region" description="Helical" evidence="1">
    <location>
        <begin position="129"/>
        <end position="147"/>
    </location>
</feature>
<sequence>MIDLDFTRDLIFTAALFGVVTFVWTGWAQERPPSTAWRIVLAVLSLGGAALAGLTVPRLLRSWDEPTAMVVGSLPWIVYIVVFWIEVIALVLGAVVLAKKGRKEFIAPLALLIVGLHFFPLAFVFGQPIMFVTAILITAAAIAAALLPREKCAPSFWCGILAGPIFLTIGTICALSA</sequence>
<gene>
    <name evidence="2" type="ORF">GCM10009775_26930</name>
</gene>
<evidence type="ECO:0000313" key="2">
    <source>
        <dbReference type="EMBL" id="GAA1933616.1"/>
    </source>
</evidence>
<keyword evidence="3" id="KW-1185">Reference proteome</keyword>
<reference evidence="2 3" key="1">
    <citation type="journal article" date="2019" name="Int. J. Syst. Evol. Microbiol.">
        <title>The Global Catalogue of Microorganisms (GCM) 10K type strain sequencing project: providing services to taxonomists for standard genome sequencing and annotation.</title>
        <authorList>
            <consortium name="The Broad Institute Genomics Platform"/>
            <consortium name="The Broad Institute Genome Sequencing Center for Infectious Disease"/>
            <person name="Wu L."/>
            <person name="Ma J."/>
        </authorList>
    </citation>
    <scope>NUCLEOTIDE SEQUENCE [LARGE SCALE GENOMIC DNA]</scope>
    <source>
        <strain evidence="2 3">JCM 14900</strain>
    </source>
</reference>
<feature type="transmembrane region" description="Helical" evidence="1">
    <location>
        <begin position="105"/>
        <end position="123"/>
    </location>
</feature>
<keyword evidence="1" id="KW-0472">Membrane</keyword>
<organism evidence="2 3">
    <name type="scientific">Microbacterium aoyamense</name>
    <dbReference type="NCBI Taxonomy" id="344166"/>
    <lineage>
        <taxon>Bacteria</taxon>
        <taxon>Bacillati</taxon>
        <taxon>Actinomycetota</taxon>
        <taxon>Actinomycetes</taxon>
        <taxon>Micrococcales</taxon>
        <taxon>Microbacteriaceae</taxon>
        <taxon>Microbacterium</taxon>
    </lineage>
</organism>
<feature type="transmembrane region" description="Helical" evidence="1">
    <location>
        <begin position="6"/>
        <end position="27"/>
    </location>
</feature>
<dbReference type="RefSeq" id="WP_248147532.1">
    <property type="nucleotide sequence ID" value="NZ_BAAAOF010000005.1"/>
</dbReference>